<dbReference type="FunFam" id="3.90.1480.20:FF:000007">
    <property type="entry name" value="Type 2 lactosamine alpha-2,3-sialyltransferase"/>
    <property type="match status" value="1"/>
</dbReference>
<sequence>MENGTDSPPLRVSCRELPDGVGVSCILLTSSSILPKTAILEHCEATPALRPLLFGILKPGHSVMRKFLLAITLIACFLHFILHCILQKSSFSWVPTVNVEKIQVIETCFNQNFRFLLNMSDVEPFLCYGNFQQQSVLYGNNKFDLPYGIRKGERFFKAALSRLESCHLPWEVEKVPCKRCIVVGNGGILRNKTLGQKIDSYDIIIRMNNAPVIGFEQDVGRKTTFRLCYPESIFSDPVHYDPNTTVVLLAFKPHDVKWLSELLLHRHASTYGFWKKPALKMIYPSTQIRILNPVILRKVAHEMLHFPVLFPKKKKPTHPTTGLIAIVLALHICNEVHIAGFKYNFTTQNSTLHYYGNETMSLMIENEYHNISAEQRLLGRFVENKTIINLTQD</sequence>
<evidence type="ECO:0000256" key="16">
    <source>
        <dbReference type="ARBA" id="ARBA00049294"/>
    </source>
</evidence>
<keyword evidence="5 20" id="KW-0812">Transmembrane</keyword>
<evidence type="ECO:0000256" key="1">
    <source>
        <dbReference type="ARBA" id="ARBA00004323"/>
    </source>
</evidence>
<evidence type="ECO:0000256" key="20">
    <source>
        <dbReference type="SAM" id="Phobius"/>
    </source>
</evidence>
<dbReference type="PANTHER" id="PTHR13713">
    <property type="entry name" value="SIALYLTRANSFERASE"/>
    <property type="match status" value="1"/>
</dbReference>
<reference evidence="22" key="1">
    <citation type="submission" date="2025-08" db="UniProtKB">
        <authorList>
            <consortium name="RefSeq"/>
        </authorList>
    </citation>
    <scope>IDENTIFICATION</scope>
</reference>
<evidence type="ECO:0000256" key="6">
    <source>
        <dbReference type="ARBA" id="ARBA00022968"/>
    </source>
</evidence>
<evidence type="ECO:0000256" key="12">
    <source>
        <dbReference type="ARBA" id="ARBA00041799"/>
    </source>
</evidence>
<dbReference type="KEGG" id="gsh:117359043"/>
<evidence type="ECO:0000256" key="3">
    <source>
        <dbReference type="ARBA" id="ARBA00022676"/>
    </source>
</evidence>
<evidence type="ECO:0000256" key="14">
    <source>
        <dbReference type="ARBA" id="ARBA00042659"/>
    </source>
</evidence>
<keyword evidence="6" id="KW-0735">Signal-anchor</keyword>
<evidence type="ECO:0000313" key="21">
    <source>
        <dbReference type="Proteomes" id="UP000515159"/>
    </source>
</evidence>
<evidence type="ECO:0000256" key="13">
    <source>
        <dbReference type="ARBA" id="ARBA00042335"/>
    </source>
</evidence>
<evidence type="ECO:0000313" key="22">
    <source>
        <dbReference type="RefSeq" id="XP_033797040.1"/>
    </source>
</evidence>
<dbReference type="EC" id="2.4.3.6" evidence="19"/>
<evidence type="ECO:0000256" key="11">
    <source>
        <dbReference type="ARBA" id="ARBA00041031"/>
    </source>
</evidence>
<organism evidence="21 22">
    <name type="scientific">Geotrypetes seraphini</name>
    <name type="common">Gaboon caecilian</name>
    <name type="synonym">Caecilia seraphini</name>
    <dbReference type="NCBI Taxonomy" id="260995"/>
    <lineage>
        <taxon>Eukaryota</taxon>
        <taxon>Metazoa</taxon>
        <taxon>Chordata</taxon>
        <taxon>Craniata</taxon>
        <taxon>Vertebrata</taxon>
        <taxon>Euteleostomi</taxon>
        <taxon>Amphibia</taxon>
        <taxon>Gymnophiona</taxon>
        <taxon>Geotrypetes</taxon>
    </lineage>
</organism>
<comment type="catalytic activity">
    <reaction evidence="17">
        <text>a neolactoside nLc6Cer(d18:1(4E)) + CMP-N-acetyl-beta-neuraminate = a neolactoside VI(3)-alpha-NeuNAc-nLc6Cer(d18:1(4E)) + CMP + H(+)</text>
        <dbReference type="Rhea" id="RHEA:80751"/>
        <dbReference type="ChEBI" id="CHEBI:15378"/>
        <dbReference type="ChEBI" id="CHEBI:57812"/>
        <dbReference type="ChEBI" id="CHEBI:60377"/>
        <dbReference type="ChEBI" id="CHEBI:61610"/>
        <dbReference type="ChEBI" id="CHEBI:144452"/>
    </reaction>
    <physiologicalReaction direction="left-to-right" evidence="17">
        <dbReference type="Rhea" id="RHEA:80752"/>
    </physiologicalReaction>
</comment>
<evidence type="ECO:0000256" key="2">
    <source>
        <dbReference type="ARBA" id="ARBA00006003"/>
    </source>
</evidence>
<comment type="catalytic activity">
    <reaction evidence="16">
        <text>a beta-D-galactosyl-(1-&gt;4)-N-acetyl-beta-D-glucosaminyl derivative + CMP-N-acetyl-beta-neuraminate = an N-acetyl-alpha-neuraminyl-(2-&gt;3)-beta-D-galactosyl-(1-&gt;4)-N-acetyl-beta-D-glucosaminyl derivative + CMP + H(+)</text>
        <dbReference type="Rhea" id="RHEA:52316"/>
        <dbReference type="ChEBI" id="CHEBI:15378"/>
        <dbReference type="ChEBI" id="CHEBI:57812"/>
        <dbReference type="ChEBI" id="CHEBI:60377"/>
        <dbReference type="ChEBI" id="CHEBI:133507"/>
        <dbReference type="ChEBI" id="CHEBI:136545"/>
        <dbReference type="EC" id="2.4.3.6"/>
    </reaction>
    <physiologicalReaction direction="left-to-right" evidence="16">
        <dbReference type="Rhea" id="RHEA:52317"/>
    </physiologicalReaction>
</comment>
<name>A0A6P8QMC8_GEOSA</name>
<dbReference type="RefSeq" id="XP_033797040.1">
    <property type="nucleotide sequence ID" value="XM_033941149.1"/>
</dbReference>
<proteinExistence type="inferred from homology"/>
<dbReference type="InterPro" id="IPR038578">
    <property type="entry name" value="GT29-like_sf"/>
</dbReference>
<dbReference type="AlphaFoldDB" id="A0A6P8QMC8"/>
<comment type="function">
    <text evidence="18">Transfers the sialyl residue from CMP-N-acetyl-beta-neuraminate to the terminal galactose residue on sugar chains of glycoproteins and glycolipids. It's alpha-2,3-sialyltransferase activity is specific toward type II glycan chains (Galbeta1-4GlcNAc) on glycoproteins and glycolipids such as neolactosides nLc4Cer and nLc6Cer, whose sialyl-products serve as precursors for the Lewis X antigen. Critically involved in the synthesis of functional selectin ligands needed for neutrophil recruitment during inflammation and lymphocyte homing to the lymph nodes.</text>
</comment>
<evidence type="ECO:0000256" key="7">
    <source>
        <dbReference type="ARBA" id="ARBA00022989"/>
    </source>
</evidence>
<comment type="subcellular location">
    <subcellularLocation>
        <location evidence="1">Golgi apparatus membrane</location>
        <topology evidence="1">Single-pass type II membrane protein</topology>
    </subcellularLocation>
</comment>
<dbReference type="InterPro" id="IPR001675">
    <property type="entry name" value="Glyco_trans_29"/>
</dbReference>
<evidence type="ECO:0000256" key="4">
    <source>
        <dbReference type="ARBA" id="ARBA00022679"/>
    </source>
</evidence>
<dbReference type="GO" id="GO:0009247">
    <property type="term" value="P:glycolipid biosynthetic process"/>
    <property type="evidence" value="ECO:0007669"/>
    <property type="project" value="TreeGrafter"/>
</dbReference>
<protein>
    <recommendedName>
        <fullName evidence="11">Type 2 lactosamine alpha-2,3-sialyltransferase</fullName>
        <ecNumber evidence="19">2.4.3.6</ecNumber>
    </recommendedName>
    <alternativeName>
        <fullName evidence="13">CMP-NeuAc:beta-galactoside alpha-2,3-sialyltransferase VI</fullName>
    </alternativeName>
    <alternativeName>
        <fullName evidence="12">ST3Gal VI</fullName>
    </alternativeName>
    <alternativeName>
        <fullName evidence="14">Sialyltransferase 10</fullName>
    </alternativeName>
</protein>
<keyword evidence="7 20" id="KW-1133">Transmembrane helix</keyword>
<evidence type="ECO:0000256" key="8">
    <source>
        <dbReference type="ARBA" id="ARBA00023034"/>
    </source>
</evidence>
<evidence type="ECO:0000256" key="15">
    <source>
        <dbReference type="ARBA" id="ARBA00048162"/>
    </source>
</evidence>
<comment type="catalytic activity">
    <reaction evidence="15">
        <text>a neolactoside nLc4Cer(d18:1(4E)) + CMP-N-acetyl-beta-neuraminate = a neolactoside IV(3)-alpha-NeuAc-nLc4Cer(d18:1(4E)) + CMP + H(+)</text>
        <dbReference type="Rhea" id="RHEA:18913"/>
        <dbReference type="ChEBI" id="CHEBI:15378"/>
        <dbReference type="ChEBI" id="CHEBI:17006"/>
        <dbReference type="ChEBI" id="CHEBI:57812"/>
        <dbReference type="ChEBI" id="CHEBI:58665"/>
        <dbReference type="ChEBI" id="CHEBI:60377"/>
        <dbReference type="EC" id="2.4.3.6"/>
    </reaction>
    <physiologicalReaction direction="left-to-right" evidence="15">
        <dbReference type="Rhea" id="RHEA:18914"/>
    </physiologicalReaction>
</comment>
<dbReference type="Gene3D" id="3.90.1480.20">
    <property type="entry name" value="Glycosyl transferase family 29"/>
    <property type="match status" value="1"/>
</dbReference>
<dbReference type="GO" id="GO:0000139">
    <property type="term" value="C:Golgi membrane"/>
    <property type="evidence" value="ECO:0007669"/>
    <property type="project" value="UniProtKB-SubCell"/>
</dbReference>
<evidence type="ECO:0000256" key="17">
    <source>
        <dbReference type="ARBA" id="ARBA00049316"/>
    </source>
</evidence>
<dbReference type="InParanoid" id="A0A6P8QMC8"/>
<dbReference type="GeneID" id="117359043"/>
<dbReference type="CTD" id="10402"/>
<dbReference type="FunCoup" id="A0A6P8QMC8">
    <property type="interactions" value="280"/>
</dbReference>
<evidence type="ECO:0000256" key="10">
    <source>
        <dbReference type="ARBA" id="ARBA00023180"/>
    </source>
</evidence>
<gene>
    <name evidence="22" type="primary">ST3GAL6</name>
</gene>
<dbReference type="InterPro" id="IPR051142">
    <property type="entry name" value="Glycosyltransferase_29"/>
</dbReference>
<dbReference type="Proteomes" id="UP000515159">
    <property type="component" value="Chromosome 4"/>
</dbReference>
<evidence type="ECO:0000256" key="18">
    <source>
        <dbReference type="ARBA" id="ARBA00049601"/>
    </source>
</evidence>
<keyword evidence="21" id="KW-1185">Reference proteome</keyword>
<feature type="transmembrane region" description="Helical" evidence="20">
    <location>
        <begin position="67"/>
        <end position="86"/>
    </location>
</feature>
<evidence type="ECO:0000256" key="9">
    <source>
        <dbReference type="ARBA" id="ARBA00023136"/>
    </source>
</evidence>
<keyword evidence="10" id="KW-0325">Glycoprotein</keyword>
<dbReference type="OrthoDB" id="10264956at2759"/>
<evidence type="ECO:0000256" key="19">
    <source>
        <dbReference type="ARBA" id="ARBA00049726"/>
    </source>
</evidence>
<keyword evidence="9 20" id="KW-0472">Membrane</keyword>
<keyword evidence="8" id="KW-0333">Golgi apparatus</keyword>
<dbReference type="CDD" id="cd23984">
    <property type="entry name" value="GT29_ST3GAL6"/>
    <property type="match status" value="1"/>
</dbReference>
<dbReference type="PANTHER" id="PTHR13713:SF8">
    <property type="entry name" value="TYPE 2 LACTOSAMINE ALPHA-2,3-SIALYLTRANSFERASE"/>
    <property type="match status" value="1"/>
</dbReference>
<keyword evidence="4" id="KW-0808">Transferase</keyword>
<comment type="similarity">
    <text evidence="2">Belongs to the glycosyltransferase 29 family.</text>
</comment>
<dbReference type="GO" id="GO:0008118">
    <property type="term" value="F:N-acetyllactosaminide alpha-2,3-sialyltransferase activity"/>
    <property type="evidence" value="ECO:0007669"/>
    <property type="project" value="UniProtKB-EC"/>
</dbReference>
<keyword evidence="3" id="KW-0328">Glycosyltransferase</keyword>
<evidence type="ECO:0000256" key="5">
    <source>
        <dbReference type="ARBA" id="ARBA00022692"/>
    </source>
</evidence>
<accession>A0A6P8QMC8</accession>
<dbReference type="Pfam" id="PF00777">
    <property type="entry name" value="Glyco_transf_29"/>
    <property type="match status" value="1"/>
</dbReference>